<feature type="compositionally biased region" description="Polar residues" evidence="2">
    <location>
        <begin position="291"/>
        <end position="300"/>
    </location>
</feature>
<dbReference type="Proteomes" id="UP001202328">
    <property type="component" value="Unassembled WGS sequence"/>
</dbReference>
<reference evidence="4" key="1">
    <citation type="submission" date="2022-04" db="EMBL/GenBank/DDBJ databases">
        <title>A functionally conserved STORR gene fusion in Papaver species that diverged 16.8 million years ago.</title>
        <authorList>
            <person name="Catania T."/>
        </authorList>
    </citation>
    <scope>NUCLEOTIDE SEQUENCE</scope>
    <source>
        <strain evidence="4">S-188037</strain>
    </source>
</reference>
<feature type="compositionally biased region" description="Basic and acidic residues" evidence="2">
    <location>
        <begin position="280"/>
        <end position="289"/>
    </location>
</feature>
<accession>A0AAD4XQ79</accession>
<dbReference type="PROSITE" id="PS51840">
    <property type="entry name" value="C2_NT"/>
    <property type="match status" value="1"/>
</dbReference>
<feature type="coiled-coil region" evidence="1">
    <location>
        <begin position="560"/>
        <end position="695"/>
    </location>
</feature>
<feature type="coiled-coil region" evidence="1">
    <location>
        <begin position="900"/>
        <end position="1050"/>
    </location>
</feature>
<feature type="region of interest" description="Disordered" evidence="2">
    <location>
        <begin position="148"/>
        <end position="224"/>
    </location>
</feature>
<evidence type="ECO:0000313" key="4">
    <source>
        <dbReference type="EMBL" id="KAI3933328.1"/>
    </source>
</evidence>
<dbReference type="PANTHER" id="PTHR47270:SF3">
    <property type="entry name" value="HYPOTETICAL PROTEIN"/>
    <property type="match status" value="1"/>
</dbReference>
<proteinExistence type="predicted"/>
<feature type="region of interest" description="Disordered" evidence="2">
    <location>
        <begin position="1422"/>
        <end position="1441"/>
    </location>
</feature>
<feature type="coiled-coil region" evidence="1">
    <location>
        <begin position="771"/>
        <end position="798"/>
    </location>
</feature>
<dbReference type="Pfam" id="PF10358">
    <property type="entry name" value="NT-C2"/>
    <property type="match status" value="1"/>
</dbReference>
<name>A0AAD4XQ79_9MAGN</name>
<keyword evidence="1" id="KW-0175">Coiled coil</keyword>
<evidence type="ECO:0000259" key="3">
    <source>
        <dbReference type="PROSITE" id="PS51840"/>
    </source>
</evidence>
<feature type="coiled-coil region" evidence="1">
    <location>
        <begin position="307"/>
        <end position="383"/>
    </location>
</feature>
<feature type="compositionally biased region" description="Basic and acidic residues" evidence="2">
    <location>
        <begin position="1392"/>
        <end position="1401"/>
    </location>
</feature>
<feature type="compositionally biased region" description="Low complexity" evidence="2">
    <location>
        <begin position="175"/>
        <end position="196"/>
    </location>
</feature>
<dbReference type="InterPro" id="IPR019448">
    <property type="entry name" value="NT-C2"/>
</dbReference>
<feature type="compositionally biased region" description="Polar residues" evidence="2">
    <location>
        <begin position="203"/>
        <end position="213"/>
    </location>
</feature>
<feature type="compositionally biased region" description="Low complexity" evidence="2">
    <location>
        <begin position="264"/>
        <end position="279"/>
    </location>
</feature>
<keyword evidence="5" id="KW-1185">Reference proteome</keyword>
<dbReference type="EMBL" id="JAJJMB010006856">
    <property type="protein sequence ID" value="KAI3933328.1"/>
    <property type="molecule type" value="Genomic_DNA"/>
</dbReference>
<organism evidence="4 5">
    <name type="scientific">Papaver atlanticum</name>
    <dbReference type="NCBI Taxonomy" id="357466"/>
    <lineage>
        <taxon>Eukaryota</taxon>
        <taxon>Viridiplantae</taxon>
        <taxon>Streptophyta</taxon>
        <taxon>Embryophyta</taxon>
        <taxon>Tracheophyta</taxon>
        <taxon>Spermatophyta</taxon>
        <taxon>Magnoliopsida</taxon>
        <taxon>Ranunculales</taxon>
        <taxon>Papaveraceae</taxon>
        <taxon>Papaveroideae</taxon>
        <taxon>Papaver</taxon>
    </lineage>
</organism>
<feature type="region of interest" description="Disordered" evidence="2">
    <location>
        <begin position="1392"/>
        <end position="1414"/>
    </location>
</feature>
<feature type="region of interest" description="Disordered" evidence="2">
    <location>
        <begin position="264"/>
        <end position="304"/>
    </location>
</feature>
<comment type="caution">
    <text evidence="4">The sequence shown here is derived from an EMBL/GenBank/DDBJ whole genome shotgun (WGS) entry which is preliminary data.</text>
</comment>
<dbReference type="PANTHER" id="PTHR47270">
    <property type="entry name" value="PROTEIN MLP1-LIKE"/>
    <property type="match status" value="1"/>
</dbReference>
<feature type="coiled-coil region" evidence="1">
    <location>
        <begin position="1108"/>
        <end position="1183"/>
    </location>
</feature>
<evidence type="ECO:0000313" key="5">
    <source>
        <dbReference type="Proteomes" id="UP001202328"/>
    </source>
</evidence>
<gene>
    <name evidence="4" type="ORF">MKW98_006687</name>
</gene>
<evidence type="ECO:0000256" key="2">
    <source>
        <dbReference type="SAM" id="MobiDB-lite"/>
    </source>
</evidence>
<evidence type="ECO:0000256" key="1">
    <source>
        <dbReference type="SAM" id="Coils"/>
    </source>
</evidence>
<sequence>MFRLHRHKSEKSGEKIDFKFSHFNALQVPKGWDKILVSMVSVETGKTIAKSSKALVKSGKCQWAETLTESIWVALDETYKELEESLLKLVVSMGSSRSGILGETVVNLSNYTSSKSSVPISLPLKKCDHGTVLQFKLQCLTPRATMRKPKLLPNTSNVDSTNEEYDDMDNKSDTSDSTYTRSIGSSSSNHLASNSHPGEFDSRNPSFSASGSRHSSDSIEGSLDRINFSPRNNLNGDNLIGAHESFGSPRNPIYGSAAVDLPRSNNSSFNSKSGSNPQSRRQELVRHSSDALGSSSLRDTTSPKDLLEAAEDTIEELRAEARMWERNARKVMVDLETLRKESADQSRNHANLDMELSAANAECDGLKKEIQQLKIVMEELKRESMAGNSNLHAEGVTSIQKELEAEIKFHKESSAAMSLQLQKTQESNLELVSILQELEETIEKQKTELDSLSEIKAKAGDMDNSGVEESSNVAIQLQELDRSHKEIQASMKLLEVKLEDKNKELEMGQNLRKRNILDIEAESSKLSAKDEEIIKSEAKISDLLSTQGSQEGNLNPNQEVEMLREKVQELEKDCNELTDENLELLYKLKDSNKDLQPGATSSASEPEADLLRSQVHQLEQELEKKHSQFDVAAENFKSQMVGLQNKCADLEIQLQSFQKKVHDLDTQLCESQLKRKDHELEITTLKQQLQQYQDEEEKGEIPIEKLESPSSRESVEFFQELYQQLHLALAQVKKPWCNISSSVTIEHEDNINQDPKFGDLTSQKEQGEAILNRVANLNKLLEEKIKEYEVQYQHSEAGRGFKDASVNEAPTNPEKYKSLEMELTAKEDETETLRRCQAELEAQISDLQKEKCHLVEKLETLSRENSITSKCLDEVRNDMMVLSSSLDSHVAANKLLEKNSLELESGKHELELHLSELEEENVQLSERISGLEAQLRYLTDEKESGRLELENSKSLAMDLRTEIGRLEAEMETLKVELKQKLHDMQKRWSEAQEECEYLKKANPKLQATAESLIEESSTNQRLNRELKKQKLELHERCTELEAELRESRRSFSDCLQKVEILEAAYAAMHVDIASKEKFLSAELDAILHENKENKEKLIVEDRLLNQRYSEKVVEVENLQREVSHLTEQIGATHDEREKIASNAVLEVSSLRVEKAKLESALQEAQANAKLSEEELRNLQLESRTRDQELISELAMSKKNQELLMADHEKLQRLLDSVRSSEEKFKSAVIELERKLSASEYETQQQMEEVVSLKVQLERISHLQGEVLSLKNTLNEIMFEKNKVEAQLQSLTGDCEELKAEKSSLVEKISNMQMSVIEAEGCKRSRVALEEKLLRLEGDLTAKEALCAQEAELKNELSRIKRTNSQLQRKVQCAEEERKECLKKAHALEEELKLKKGGEQRSRSSSMVGSESDTDIKEELNLLKGDNRHHDNNGSPRVDSEDLLSKIQSLEIELSEALEANEMYKAQLKKLLTEGQQGHTNAPKRSTSEVVTGRKTSVLEAELKDIRERYFHMSLRFAEVEAEREELVMKLKSFKSGKRWFS</sequence>
<protein>
    <recommendedName>
        <fullName evidence="3">C2 NT-type domain-containing protein</fullName>
    </recommendedName>
</protein>
<feature type="domain" description="C2 NT-type" evidence="3">
    <location>
        <begin position="6"/>
        <end position="141"/>
    </location>
</feature>
<feature type="coiled-coil region" evidence="1">
    <location>
        <begin position="1280"/>
        <end position="1390"/>
    </location>
</feature>
<feature type="coiled-coil region" evidence="1">
    <location>
        <begin position="421"/>
        <end position="511"/>
    </location>
</feature>